<evidence type="ECO:0000313" key="3">
    <source>
        <dbReference type="EMBL" id="PUV26781.1"/>
    </source>
</evidence>
<name>A0A2T7A9Z6_9POAL</name>
<feature type="compositionally biased region" description="Polar residues" evidence="1">
    <location>
        <begin position="1"/>
        <end position="14"/>
    </location>
</feature>
<evidence type="ECO:0008006" key="4">
    <source>
        <dbReference type="Google" id="ProtNLM"/>
    </source>
</evidence>
<evidence type="ECO:0000256" key="1">
    <source>
        <dbReference type="SAM" id="MobiDB-lite"/>
    </source>
</evidence>
<sequence length="174" mass="19385">MSKWGSSATQSRGSGASRMVERHLEPSSMWELQPYPLGKETGLPLIPCPDCGMARVIERRSGKDTTENYLRVFFKCPRNSFPKICGFYNFQRQYLDKLEELGIIAIHKFPLAVDIGDEAEEVADASSGRMVMNMQAGELQIEAKVDNLACKFNLLMSVLVVGLGCVLMYVAGRQ</sequence>
<reference evidence="3" key="1">
    <citation type="submission" date="2018-04" db="EMBL/GenBank/DDBJ databases">
        <title>WGS assembly of Panicum hallii.</title>
        <authorList>
            <person name="Lovell J."/>
            <person name="Jenkins J."/>
            <person name="Lowry D."/>
            <person name="Mamidi S."/>
            <person name="Sreedasyam A."/>
            <person name="Weng X."/>
            <person name="Barry K."/>
            <person name="Bonette J."/>
            <person name="Campitelli B."/>
            <person name="Daum C."/>
            <person name="Gordon S."/>
            <person name="Gould B."/>
            <person name="Lipzen A."/>
            <person name="Macqueen A."/>
            <person name="Palacio-Mejia J."/>
            <person name="Plott C."/>
            <person name="Shakirov E."/>
            <person name="Shu S."/>
            <person name="Yoshinaga Y."/>
            <person name="Zane M."/>
            <person name="Rokhsar D."/>
            <person name="Grimwood J."/>
            <person name="Schmutz J."/>
            <person name="Juenger T."/>
        </authorList>
    </citation>
    <scope>NUCLEOTIDE SEQUENCE [LARGE SCALE GENOMIC DNA]</scope>
    <source>
        <strain evidence="3">FIL2</strain>
    </source>
</reference>
<feature type="region of interest" description="Disordered" evidence="1">
    <location>
        <begin position="1"/>
        <end position="20"/>
    </location>
</feature>
<feature type="transmembrane region" description="Helical" evidence="2">
    <location>
        <begin position="152"/>
        <end position="171"/>
    </location>
</feature>
<proteinExistence type="predicted"/>
<dbReference type="Gramene" id="PUV26781">
    <property type="protein sequence ID" value="PUV26781"/>
    <property type="gene ID" value="PAHAL_J060300"/>
</dbReference>
<gene>
    <name evidence="3" type="ORF">PAHAL_J060300</name>
</gene>
<dbReference type="Proteomes" id="UP000243499">
    <property type="component" value="Unassembled WGS sequence"/>
</dbReference>
<keyword evidence="2" id="KW-1133">Transmembrane helix</keyword>
<protein>
    <recommendedName>
        <fullName evidence="4">Zinc finger GRF-type domain-containing protein</fullName>
    </recommendedName>
</protein>
<keyword evidence="2" id="KW-0472">Membrane</keyword>
<organism evidence="3">
    <name type="scientific">Panicum hallii</name>
    <dbReference type="NCBI Taxonomy" id="206008"/>
    <lineage>
        <taxon>Eukaryota</taxon>
        <taxon>Viridiplantae</taxon>
        <taxon>Streptophyta</taxon>
        <taxon>Embryophyta</taxon>
        <taxon>Tracheophyta</taxon>
        <taxon>Spermatophyta</taxon>
        <taxon>Magnoliopsida</taxon>
        <taxon>Liliopsida</taxon>
        <taxon>Poales</taxon>
        <taxon>Poaceae</taxon>
        <taxon>PACMAD clade</taxon>
        <taxon>Panicoideae</taxon>
        <taxon>Panicodae</taxon>
        <taxon>Paniceae</taxon>
        <taxon>Panicinae</taxon>
        <taxon>Panicum</taxon>
        <taxon>Panicum sect. Panicum</taxon>
    </lineage>
</organism>
<keyword evidence="2" id="KW-0812">Transmembrane</keyword>
<dbReference type="AlphaFoldDB" id="A0A2T7A9Z6"/>
<accession>A0A2T7A9Z6</accession>
<evidence type="ECO:0000256" key="2">
    <source>
        <dbReference type="SAM" id="Phobius"/>
    </source>
</evidence>
<dbReference type="EMBL" id="KZ794355">
    <property type="protein sequence ID" value="PUV26781.1"/>
    <property type="molecule type" value="Genomic_DNA"/>
</dbReference>